<feature type="region of interest" description="Disordered" evidence="1">
    <location>
        <begin position="1"/>
        <end position="46"/>
    </location>
</feature>
<evidence type="ECO:0000313" key="4">
    <source>
        <dbReference type="Proteomes" id="UP001057738"/>
    </source>
</evidence>
<accession>A0ABY5Q8X4</accession>
<feature type="transmembrane region" description="Helical" evidence="2">
    <location>
        <begin position="65"/>
        <end position="83"/>
    </location>
</feature>
<proteinExistence type="predicted"/>
<keyword evidence="3" id="KW-0614">Plasmid</keyword>
<sequence length="243" mass="26322">MAKRQRADDEPTPDWRALLAALPDQDDEPPPGTSRRRWRRTRRRAARRQRAAAVTAVRARPVHPAALLLVVLLVLVLGVLARCGGRPGQGDDRPPAAAPSVTRTAAPAPPAAPSVPADTEPDDVAAAWTRAYLSRDPLTDQTHRASVRRAAAWATEDLTRNLTEHTPAGWGRQVSRGEATRVTDVAVRPAGTDLPPDNAAQVWRLAAAEVEVAGDENSRRTDTLRVELTRTTAGWRVSRVLGV</sequence>
<keyword evidence="2" id="KW-0472">Membrane</keyword>
<gene>
    <name evidence="3" type="ORF">NRK68_36480</name>
</gene>
<protein>
    <recommendedName>
        <fullName evidence="5">Mce-associated membrane protein</fullName>
    </recommendedName>
</protein>
<evidence type="ECO:0000256" key="1">
    <source>
        <dbReference type="SAM" id="MobiDB-lite"/>
    </source>
</evidence>
<reference evidence="3" key="1">
    <citation type="submission" date="2022-08" db="EMBL/GenBank/DDBJ databases">
        <authorList>
            <person name="Tian L."/>
        </authorList>
    </citation>
    <scope>NUCLEOTIDE SEQUENCE</scope>
    <source>
        <strain evidence="3">CM253</strain>
        <plasmid evidence="3">pshk1</plasmid>
    </source>
</reference>
<dbReference type="GeneID" id="95579035"/>
<keyword evidence="2" id="KW-1133">Transmembrane helix</keyword>
<evidence type="ECO:0008006" key="5">
    <source>
        <dbReference type="Google" id="ProtNLM"/>
    </source>
</evidence>
<evidence type="ECO:0000256" key="2">
    <source>
        <dbReference type="SAM" id="Phobius"/>
    </source>
</evidence>
<evidence type="ECO:0000313" key="3">
    <source>
        <dbReference type="EMBL" id="UUY52754.1"/>
    </source>
</evidence>
<geneLocation type="plasmid" evidence="3 4">
    <name>pshk1</name>
</geneLocation>
<feature type="compositionally biased region" description="Basic residues" evidence="1">
    <location>
        <begin position="34"/>
        <end position="46"/>
    </location>
</feature>
<dbReference type="EMBL" id="CP102517">
    <property type="protein sequence ID" value="UUY52754.1"/>
    <property type="molecule type" value="Genomic_DNA"/>
</dbReference>
<organism evidence="3 4">
    <name type="scientific">Streptomyces yangpuensis</name>
    <dbReference type="NCBI Taxonomy" id="1648182"/>
    <lineage>
        <taxon>Bacteria</taxon>
        <taxon>Bacillati</taxon>
        <taxon>Actinomycetota</taxon>
        <taxon>Actinomycetes</taxon>
        <taxon>Kitasatosporales</taxon>
        <taxon>Streptomycetaceae</taxon>
        <taxon>Streptomyces</taxon>
    </lineage>
</organism>
<feature type="region of interest" description="Disordered" evidence="1">
    <location>
        <begin position="84"/>
        <end position="121"/>
    </location>
</feature>
<dbReference type="RefSeq" id="WP_257858453.1">
    <property type="nucleotide sequence ID" value="NZ_CP102517.1"/>
</dbReference>
<name>A0ABY5Q8X4_9ACTN</name>
<dbReference type="Proteomes" id="UP001057738">
    <property type="component" value="Plasmid pshk1"/>
</dbReference>
<keyword evidence="2" id="KW-0812">Transmembrane</keyword>
<keyword evidence="4" id="KW-1185">Reference proteome</keyword>